<organism evidence="1 2">
    <name type="scientific">Haemaphysalis longicornis</name>
    <name type="common">Bush tick</name>
    <dbReference type="NCBI Taxonomy" id="44386"/>
    <lineage>
        <taxon>Eukaryota</taxon>
        <taxon>Metazoa</taxon>
        <taxon>Ecdysozoa</taxon>
        <taxon>Arthropoda</taxon>
        <taxon>Chelicerata</taxon>
        <taxon>Arachnida</taxon>
        <taxon>Acari</taxon>
        <taxon>Parasitiformes</taxon>
        <taxon>Ixodida</taxon>
        <taxon>Ixodoidea</taxon>
        <taxon>Ixodidae</taxon>
        <taxon>Haemaphysalinae</taxon>
        <taxon>Haemaphysalis</taxon>
    </lineage>
</organism>
<protein>
    <submittedName>
        <fullName evidence="1">Uncharacterized protein</fullName>
    </submittedName>
</protein>
<comment type="caution">
    <text evidence="1">The sequence shown here is derived from an EMBL/GenBank/DDBJ whole genome shotgun (WGS) entry which is preliminary data.</text>
</comment>
<accession>A0A9J6GM29</accession>
<dbReference type="Proteomes" id="UP000821853">
    <property type="component" value="Chromosome 5"/>
</dbReference>
<evidence type="ECO:0000313" key="2">
    <source>
        <dbReference type="Proteomes" id="UP000821853"/>
    </source>
</evidence>
<gene>
    <name evidence="1" type="ORF">HPB48_005051</name>
</gene>
<reference evidence="1 2" key="1">
    <citation type="journal article" date="2020" name="Cell">
        <title>Large-Scale Comparative Analyses of Tick Genomes Elucidate Their Genetic Diversity and Vector Capacities.</title>
        <authorList>
            <consortium name="Tick Genome and Microbiome Consortium (TIGMIC)"/>
            <person name="Jia N."/>
            <person name="Wang J."/>
            <person name="Shi W."/>
            <person name="Du L."/>
            <person name="Sun Y."/>
            <person name="Zhan W."/>
            <person name="Jiang J.F."/>
            <person name="Wang Q."/>
            <person name="Zhang B."/>
            <person name="Ji P."/>
            <person name="Bell-Sakyi L."/>
            <person name="Cui X.M."/>
            <person name="Yuan T.T."/>
            <person name="Jiang B.G."/>
            <person name="Yang W.F."/>
            <person name="Lam T.T."/>
            <person name="Chang Q.C."/>
            <person name="Ding S.J."/>
            <person name="Wang X.J."/>
            <person name="Zhu J.G."/>
            <person name="Ruan X.D."/>
            <person name="Zhao L."/>
            <person name="Wei J.T."/>
            <person name="Ye R.Z."/>
            <person name="Que T.C."/>
            <person name="Du C.H."/>
            <person name="Zhou Y.H."/>
            <person name="Cheng J.X."/>
            <person name="Dai P.F."/>
            <person name="Guo W.B."/>
            <person name="Han X.H."/>
            <person name="Huang E.J."/>
            <person name="Li L.F."/>
            <person name="Wei W."/>
            <person name="Gao Y.C."/>
            <person name="Liu J.Z."/>
            <person name="Shao H.Z."/>
            <person name="Wang X."/>
            <person name="Wang C.C."/>
            <person name="Yang T.C."/>
            <person name="Huo Q.B."/>
            <person name="Li W."/>
            <person name="Chen H.Y."/>
            <person name="Chen S.E."/>
            <person name="Zhou L.G."/>
            <person name="Ni X.B."/>
            <person name="Tian J.H."/>
            <person name="Sheng Y."/>
            <person name="Liu T."/>
            <person name="Pan Y.S."/>
            <person name="Xia L.Y."/>
            <person name="Li J."/>
            <person name="Zhao F."/>
            <person name="Cao W.C."/>
        </authorList>
    </citation>
    <scope>NUCLEOTIDE SEQUENCE [LARGE SCALE GENOMIC DNA]</scope>
    <source>
        <strain evidence="1">HaeL-2018</strain>
    </source>
</reference>
<name>A0A9J6GM29_HAELO</name>
<dbReference type="AlphaFoldDB" id="A0A9J6GM29"/>
<proteinExistence type="predicted"/>
<dbReference type="VEuPathDB" id="VectorBase:HLOH_064350"/>
<keyword evidence="2" id="KW-1185">Reference proteome</keyword>
<evidence type="ECO:0000313" key="1">
    <source>
        <dbReference type="EMBL" id="KAH9375568.1"/>
    </source>
</evidence>
<dbReference type="EMBL" id="JABSTR010000007">
    <property type="protein sequence ID" value="KAH9375568.1"/>
    <property type="molecule type" value="Genomic_DNA"/>
</dbReference>
<sequence length="74" mass="7945">MGDCSETPAGEFINDIMDKTFGGVLGLVCGQYSRGSKACKDLPDLSDFVNLNDLGKKDIFELVIDLGESLVNKS</sequence>